<gene>
    <name evidence="1" type="ordered locus">PB2503_11999</name>
</gene>
<reference evidence="1 2" key="2">
    <citation type="journal article" date="2011" name="J. Bacteriol.">
        <title>Complete genome sequence of strain HTCC2503T of Parvularcula bermudensis, the type species of the order "Parvularculales" in the class Alphaproteobacteria.</title>
        <authorList>
            <person name="Oh H.M."/>
            <person name="Kang I."/>
            <person name="Vergin K.L."/>
            <person name="Kang D."/>
            <person name="Rhee K.H."/>
            <person name="Giovannoni S.J."/>
            <person name="Cho J.C."/>
        </authorList>
    </citation>
    <scope>NUCLEOTIDE SEQUENCE [LARGE SCALE GENOMIC DNA]</scope>
    <source>
        <strain evidence="2">ATCC BAA-594 / HTCC2503 / KCTC 12087</strain>
    </source>
</reference>
<dbReference type="eggNOG" id="COG2927">
    <property type="taxonomic scope" value="Bacteria"/>
</dbReference>
<dbReference type="InterPro" id="IPR036768">
    <property type="entry name" value="PolIII_chi_sf"/>
</dbReference>
<dbReference type="PANTHER" id="PTHR38767">
    <property type="entry name" value="DNA POLYMERASE III SUBUNIT CHI"/>
    <property type="match status" value="1"/>
</dbReference>
<dbReference type="RefSeq" id="WP_013301417.1">
    <property type="nucleotide sequence ID" value="NC_014414.1"/>
</dbReference>
<sequence>MTEILFYHCERARPEAVLPVLLERSLARDWRAVVRLPDEAAVRYWDDALWTYADDSFLPHGAGPPAADQPIWLTADETLPPGRQILFSLVAEGVEKGGEGLERIVLLFDEDGAAAARDAWRAVKASGQAATYWRQDPEGRWQKAG</sequence>
<dbReference type="HOGENOM" id="CLU_131584_4_0_5"/>
<name>E0TEH1_PARBH</name>
<dbReference type="NCBIfam" id="NF004347">
    <property type="entry name" value="PRK05728.1-4"/>
    <property type="match status" value="1"/>
</dbReference>
<dbReference type="Gene3D" id="3.40.50.10110">
    <property type="entry name" value="DNA polymerase III subunit chi"/>
    <property type="match status" value="1"/>
</dbReference>
<accession>E0TEH1</accession>
<keyword evidence="2" id="KW-1185">Reference proteome</keyword>
<dbReference type="KEGG" id="pbr:PB2503_11999"/>
<dbReference type="GO" id="GO:0006260">
    <property type="term" value="P:DNA replication"/>
    <property type="evidence" value="ECO:0007669"/>
    <property type="project" value="InterPro"/>
</dbReference>
<evidence type="ECO:0000313" key="2">
    <source>
        <dbReference type="Proteomes" id="UP000001302"/>
    </source>
</evidence>
<organism evidence="1 2">
    <name type="scientific">Parvularcula bermudensis (strain ATCC BAA-594 / HTCC2503 / KCTC 12087)</name>
    <dbReference type="NCBI Taxonomy" id="314260"/>
    <lineage>
        <taxon>Bacteria</taxon>
        <taxon>Pseudomonadati</taxon>
        <taxon>Pseudomonadota</taxon>
        <taxon>Alphaproteobacteria</taxon>
        <taxon>Parvularculales</taxon>
        <taxon>Parvularculaceae</taxon>
        <taxon>Parvularcula</taxon>
    </lineage>
</organism>
<dbReference type="AlphaFoldDB" id="E0TEH1"/>
<proteinExistence type="predicted"/>
<dbReference type="OrthoDB" id="9795973at2"/>
<dbReference type="PANTHER" id="PTHR38767:SF1">
    <property type="entry name" value="DNA POLYMERASE III SUBUNIT CHI"/>
    <property type="match status" value="1"/>
</dbReference>
<protein>
    <submittedName>
        <fullName evidence="1">DNA polymerase III subunit chi</fullName>
    </submittedName>
</protein>
<dbReference type="Pfam" id="PF04364">
    <property type="entry name" value="DNA_pol3_chi"/>
    <property type="match status" value="1"/>
</dbReference>
<dbReference type="STRING" id="314260.PB2503_11999"/>
<dbReference type="GO" id="GO:0003887">
    <property type="term" value="F:DNA-directed DNA polymerase activity"/>
    <property type="evidence" value="ECO:0007669"/>
    <property type="project" value="InterPro"/>
</dbReference>
<dbReference type="GO" id="GO:0003677">
    <property type="term" value="F:DNA binding"/>
    <property type="evidence" value="ECO:0007669"/>
    <property type="project" value="InterPro"/>
</dbReference>
<dbReference type="InterPro" id="IPR007459">
    <property type="entry name" value="DNA_pol3_chi"/>
</dbReference>
<dbReference type="GO" id="GO:0032298">
    <property type="term" value="P:positive regulation of DNA-templated DNA replication initiation"/>
    <property type="evidence" value="ECO:0007669"/>
    <property type="project" value="TreeGrafter"/>
</dbReference>
<dbReference type="SUPFAM" id="SSF102400">
    <property type="entry name" value="DNA polymerase III chi subunit"/>
    <property type="match status" value="1"/>
</dbReference>
<evidence type="ECO:0000313" key="1">
    <source>
        <dbReference type="EMBL" id="ADM10443.1"/>
    </source>
</evidence>
<dbReference type="Proteomes" id="UP000001302">
    <property type="component" value="Chromosome"/>
</dbReference>
<reference evidence="2" key="1">
    <citation type="submission" date="2010-08" db="EMBL/GenBank/DDBJ databases">
        <title>Genome sequence of Parvularcula bermudensis HTCC2503.</title>
        <authorList>
            <person name="Kang D.-M."/>
            <person name="Oh H.-M."/>
            <person name="Cho J.-C."/>
        </authorList>
    </citation>
    <scope>NUCLEOTIDE SEQUENCE [LARGE SCALE GENOMIC DNA]</scope>
    <source>
        <strain evidence="2">ATCC BAA-594 / HTCC2503 / KCTC 12087</strain>
    </source>
</reference>
<dbReference type="EMBL" id="CP002156">
    <property type="protein sequence ID" value="ADM10443.1"/>
    <property type="molecule type" value="Genomic_DNA"/>
</dbReference>